<dbReference type="SMART" id="SM00065">
    <property type="entry name" value="GAF"/>
    <property type="match status" value="1"/>
</dbReference>
<dbReference type="InterPro" id="IPR029016">
    <property type="entry name" value="GAF-like_dom_sf"/>
</dbReference>
<reference evidence="2" key="1">
    <citation type="journal article" date="2014" name="Front. Microbiol.">
        <title>High frequency of phylogenetically diverse reductive dehalogenase-homologous genes in deep subseafloor sedimentary metagenomes.</title>
        <authorList>
            <person name="Kawai M."/>
            <person name="Futagami T."/>
            <person name="Toyoda A."/>
            <person name="Takaki Y."/>
            <person name="Nishi S."/>
            <person name="Hori S."/>
            <person name="Arai W."/>
            <person name="Tsubouchi T."/>
            <person name="Morono Y."/>
            <person name="Uchiyama I."/>
            <person name="Ito T."/>
            <person name="Fujiyama A."/>
            <person name="Inagaki F."/>
            <person name="Takami H."/>
        </authorList>
    </citation>
    <scope>NUCLEOTIDE SEQUENCE</scope>
    <source>
        <strain evidence="2">Expedition CK06-06</strain>
    </source>
</reference>
<dbReference type="EMBL" id="BARS01031862">
    <property type="protein sequence ID" value="GAG22919.1"/>
    <property type="molecule type" value="Genomic_DNA"/>
</dbReference>
<comment type="caution">
    <text evidence="2">The sequence shown here is derived from an EMBL/GenBank/DDBJ whole genome shotgun (WGS) entry which is preliminary data.</text>
</comment>
<evidence type="ECO:0000313" key="2">
    <source>
        <dbReference type="EMBL" id="GAG22919.1"/>
    </source>
</evidence>
<dbReference type="SUPFAM" id="SSF55785">
    <property type="entry name" value="PYP-like sensor domain (PAS domain)"/>
    <property type="match status" value="1"/>
</dbReference>
<dbReference type="InterPro" id="IPR035965">
    <property type="entry name" value="PAS-like_dom_sf"/>
</dbReference>
<dbReference type="Gene3D" id="3.30.450.20">
    <property type="entry name" value="PAS domain"/>
    <property type="match status" value="1"/>
</dbReference>
<feature type="non-terminal residue" evidence="2">
    <location>
        <position position="1"/>
    </location>
</feature>
<dbReference type="InterPro" id="IPR003018">
    <property type="entry name" value="GAF"/>
</dbReference>
<name>X0VWV6_9ZZZZ</name>
<gene>
    <name evidence="2" type="ORF">S01H1_49517</name>
</gene>
<dbReference type="AlphaFoldDB" id="X0VWV6"/>
<accession>X0VWV6</accession>
<protein>
    <recommendedName>
        <fullName evidence="1">GAF domain-containing protein</fullName>
    </recommendedName>
</protein>
<dbReference type="Gene3D" id="3.30.450.40">
    <property type="match status" value="1"/>
</dbReference>
<dbReference type="SUPFAM" id="SSF55781">
    <property type="entry name" value="GAF domain-like"/>
    <property type="match status" value="1"/>
</dbReference>
<dbReference type="Pfam" id="PF01590">
    <property type="entry name" value="GAF"/>
    <property type="match status" value="1"/>
</dbReference>
<evidence type="ECO:0000259" key="1">
    <source>
        <dbReference type="SMART" id="SM00065"/>
    </source>
</evidence>
<proteinExistence type="predicted"/>
<feature type="domain" description="GAF" evidence="1">
    <location>
        <begin position="1"/>
        <end position="141"/>
    </location>
</feature>
<sequence>ALVNDICRVFGVEICAIILLNEEKVDLVVEQYHHQETLRYYWETTDLEGGPIEYCIVNKEVVINNHITHDVDLRFLAETLDILPVSLLCTPLSIDDHVLGAIAILNKIDGQFTKQDEESLIILSAALTRKIHNENTIQKLKISNAELEVIRWQLLNSRNILRALFDSLPTSMYIIDSNFNLAAINMHRANRINQPPEQLVGRRCYEALYQRSDPCPDCQVIETLISGDHTTRTKRLWETELDPLEWEISSYPIHDKDNRIV</sequence>
<feature type="non-terminal residue" evidence="2">
    <location>
        <position position="261"/>
    </location>
</feature>
<organism evidence="2">
    <name type="scientific">marine sediment metagenome</name>
    <dbReference type="NCBI Taxonomy" id="412755"/>
    <lineage>
        <taxon>unclassified sequences</taxon>
        <taxon>metagenomes</taxon>
        <taxon>ecological metagenomes</taxon>
    </lineage>
</organism>